<keyword evidence="4" id="KW-1185">Reference proteome</keyword>
<dbReference type="InterPro" id="IPR011029">
    <property type="entry name" value="DEATH-like_dom_sf"/>
</dbReference>
<feature type="coiled-coil region" evidence="1">
    <location>
        <begin position="361"/>
        <end position="567"/>
    </location>
</feature>
<feature type="coiled-coil region" evidence="1">
    <location>
        <begin position="289"/>
        <end position="333"/>
    </location>
</feature>
<name>A0ABN8PYI3_9CNID</name>
<dbReference type="Pfam" id="PF00619">
    <property type="entry name" value="CARD"/>
    <property type="match status" value="1"/>
</dbReference>
<comment type="caution">
    <text evidence="3">The sequence shown here is derived from an EMBL/GenBank/DDBJ whole genome shotgun (WGS) entry which is preliminary data.</text>
</comment>
<dbReference type="InterPro" id="IPR008979">
    <property type="entry name" value="Galactose-bd-like_sf"/>
</dbReference>
<feature type="coiled-coil region" evidence="1">
    <location>
        <begin position="90"/>
        <end position="184"/>
    </location>
</feature>
<reference evidence="3 4" key="1">
    <citation type="submission" date="2022-05" db="EMBL/GenBank/DDBJ databases">
        <authorList>
            <consortium name="Genoscope - CEA"/>
            <person name="William W."/>
        </authorList>
    </citation>
    <scope>NUCLEOTIDE SEQUENCE [LARGE SCALE GENOMIC DNA]</scope>
</reference>
<evidence type="ECO:0000256" key="1">
    <source>
        <dbReference type="SAM" id="Coils"/>
    </source>
</evidence>
<evidence type="ECO:0000259" key="2">
    <source>
        <dbReference type="PROSITE" id="PS50209"/>
    </source>
</evidence>
<dbReference type="PANTHER" id="PTHR47457:SF1">
    <property type="entry name" value="BTB DOMAIN-CONTAINING PROTEIN-RELATED"/>
    <property type="match status" value="1"/>
</dbReference>
<accession>A0ABN8PYI3</accession>
<dbReference type="Gene3D" id="2.60.120.260">
    <property type="entry name" value="Galactose-binding domain-like"/>
    <property type="match status" value="1"/>
</dbReference>
<dbReference type="InterPro" id="IPR001315">
    <property type="entry name" value="CARD"/>
</dbReference>
<proteinExistence type="predicted"/>
<protein>
    <recommendedName>
        <fullName evidence="2">CARD domain-containing protein</fullName>
    </recommendedName>
</protein>
<keyword evidence="1" id="KW-0175">Coiled coil</keyword>
<gene>
    <name evidence="3" type="ORF">PEVE_00000936</name>
</gene>
<dbReference type="SUPFAM" id="SSF49785">
    <property type="entry name" value="Galactose-binding domain-like"/>
    <property type="match status" value="1"/>
</dbReference>
<feature type="domain" description="CARD" evidence="2">
    <location>
        <begin position="1"/>
        <end position="88"/>
    </location>
</feature>
<evidence type="ECO:0000313" key="3">
    <source>
        <dbReference type="EMBL" id="CAH3152947.1"/>
    </source>
</evidence>
<sequence>MNDKHREILRRNWSTLRRDLEPVKLLPQLVNVLDVTDEQEIKVRATREEASDKLLEILPRRGPNAFEDFVKALQEVQPHLASPLVQQSEMEEIKTELNRARTRSARLREEVKITRTELEKERQNHKKTLKECEELKSMNKMLMTKGEDDKKLMESRLQQLKTTIEELEKQVLAERSEKEVYIEETERLRGLCDQLDEARSRTEKELCKLTETLDEKTKENKEMVRKLSDYNYNILNETFLHDDLHSISRQREIVLSDQSPMRVLTPLCLTENAVLEKNSKFLKNGADLAVELEETRKDLARVVKEHEGTKRRCEELEKQLEETLASMETHRTASVHDRATSPGEIVQFEFEDGLNCSRCDEREEECNLLRIEKDLIKAKKEKLEEENKQMNSRIKILGDEHMRERQTFQKELQSMKEEHETLSRDFEKELQKMLCGVKEQQLQEIKNLQVQNEELREQINKHKSEVHKIKTELSREKSQVEKHQEEFLKVKKNLSREKKKVKEVKEELLVENKAKKDALKEVEKLMRELSNQEADKREDITRLREAANVERARCDTLKEEIQRLRSMPGRVLNYRKDFDRHGVLYALGTNFGTTPWVNPGGTSASPTRIIATRSSDHDEHSNAIDLLENRRGSLSGTKDEDKSWWCVDLTEKYALYLTHYSLRHGRDNGMSIIRNWRLEGSLDKRIWKTLKKHDNDRGLKDPFPYYTATWPVDGELGAFRYFRIFQTGKNSSGRFSIFLSGIELYGILIDVGG</sequence>
<dbReference type="PANTHER" id="PTHR47457">
    <property type="entry name" value="OS05G0345500 PROTEIN"/>
    <property type="match status" value="1"/>
</dbReference>
<dbReference type="Gene3D" id="1.10.533.10">
    <property type="entry name" value="Death Domain, Fas"/>
    <property type="match status" value="1"/>
</dbReference>
<dbReference type="SUPFAM" id="SSF47986">
    <property type="entry name" value="DEATH domain"/>
    <property type="match status" value="1"/>
</dbReference>
<dbReference type="CDD" id="cd01671">
    <property type="entry name" value="CARD"/>
    <property type="match status" value="1"/>
</dbReference>
<organism evidence="3 4">
    <name type="scientific">Porites evermanni</name>
    <dbReference type="NCBI Taxonomy" id="104178"/>
    <lineage>
        <taxon>Eukaryota</taxon>
        <taxon>Metazoa</taxon>
        <taxon>Cnidaria</taxon>
        <taxon>Anthozoa</taxon>
        <taxon>Hexacorallia</taxon>
        <taxon>Scleractinia</taxon>
        <taxon>Fungiina</taxon>
        <taxon>Poritidae</taxon>
        <taxon>Porites</taxon>
    </lineage>
</organism>
<dbReference type="Proteomes" id="UP001159427">
    <property type="component" value="Unassembled WGS sequence"/>
</dbReference>
<dbReference type="EMBL" id="CALNXI010001045">
    <property type="protein sequence ID" value="CAH3152947.1"/>
    <property type="molecule type" value="Genomic_DNA"/>
</dbReference>
<evidence type="ECO:0000313" key="4">
    <source>
        <dbReference type="Proteomes" id="UP001159427"/>
    </source>
</evidence>
<dbReference type="PROSITE" id="PS50209">
    <property type="entry name" value="CARD"/>
    <property type="match status" value="1"/>
</dbReference>